<reference evidence="4 6" key="2">
    <citation type="submission" date="2017-05" db="EMBL/GenBank/DDBJ databases">
        <authorList>
            <person name="Blom J."/>
        </authorList>
    </citation>
    <scope>NUCLEOTIDE SEQUENCE [LARGE SCALE GENOMIC DNA]</scope>
    <source>
        <strain evidence="4">PD885</strain>
    </source>
</reference>
<dbReference type="Gene3D" id="3.30.70.270">
    <property type="match status" value="1"/>
</dbReference>
<dbReference type="Proteomes" id="UP000195877">
    <property type="component" value="Chromosome 1"/>
</dbReference>
<dbReference type="CDD" id="cd01949">
    <property type="entry name" value="GGDEF"/>
    <property type="match status" value="1"/>
</dbReference>
<keyword evidence="4" id="KW-0808">Transferase</keyword>
<dbReference type="InterPro" id="IPR043128">
    <property type="entry name" value="Rev_trsase/Diguanyl_cyclase"/>
</dbReference>
<dbReference type="SUPFAM" id="SSF55073">
    <property type="entry name" value="Nucleotide cyclase"/>
    <property type="match status" value="1"/>
</dbReference>
<keyword evidence="4" id="KW-0548">Nucleotidyltransferase</keyword>
<dbReference type="SMART" id="SM00267">
    <property type="entry name" value="GGDEF"/>
    <property type="match status" value="1"/>
</dbReference>
<dbReference type="GO" id="GO:0052621">
    <property type="term" value="F:diguanylate cyclase activity"/>
    <property type="evidence" value="ECO:0007669"/>
    <property type="project" value="UniProtKB-EC"/>
</dbReference>
<dbReference type="AlphaFoldDB" id="A0A1Y6H8R3"/>
<evidence type="ECO:0000313" key="4">
    <source>
        <dbReference type="EMBL" id="SMQ99898.1"/>
    </source>
</evidence>
<accession>A0A1Y6H8R3</accession>
<evidence type="ECO:0000256" key="2">
    <source>
        <dbReference type="SAM" id="MobiDB-lite"/>
    </source>
</evidence>
<dbReference type="Proteomes" id="UP000195953">
    <property type="component" value="Chromosome 1"/>
</dbReference>
<dbReference type="InterPro" id="IPR029787">
    <property type="entry name" value="Nucleotide_cyclase"/>
</dbReference>
<evidence type="ECO:0000259" key="3">
    <source>
        <dbReference type="PROSITE" id="PS50887"/>
    </source>
</evidence>
<dbReference type="PANTHER" id="PTHR45138:SF24">
    <property type="entry name" value="DIGUANYLATE CYCLASE DGCC-RELATED"/>
    <property type="match status" value="1"/>
</dbReference>
<sequence>MRHLTEQASRDALTGVFNRHQLGTALAHEFELASRQNWLLSIAFIDLDDFKRVNDTHGHPVGDAVLRNCARTLQRMVRTSDLTTRYGCEEFLLILVNTAAEAALIVIKRILPETPRTPMAQLQGGPAPSHPLGRPGHAWRQRPPV</sequence>
<dbReference type="InterPro" id="IPR000160">
    <property type="entry name" value="GGDEF_dom"/>
</dbReference>
<dbReference type="PANTHER" id="PTHR45138">
    <property type="entry name" value="REGULATORY COMPONENTS OF SENSORY TRANSDUCTION SYSTEM"/>
    <property type="match status" value="1"/>
</dbReference>
<protein>
    <recommendedName>
        <fullName evidence="1">diguanylate cyclase</fullName>
        <ecNumber evidence="1">2.7.7.65</ecNumber>
    </recommendedName>
</protein>
<dbReference type="GO" id="GO:0043709">
    <property type="term" value="P:cell adhesion involved in single-species biofilm formation"/>
    <property type="evidence" value="ECO:0007669"/>
    <property type="project" value="TreeGrafter"/>
</dbReference>
<evidence type="ECO:0000313" key="7">
    <source>
        <dbReference type="Proteomes" id="UP000195953"/>
    </source>
</evidence>
<feature type="domain" description="GGDEF" evidence="3">
    <location>
        <begin position="38"/>
        <end position="145"/>
    </location>
</feature>
<organism evidence="5 7">
    <name type="scientific">Xanthomonas fragariae</name>
    <dbReference type="NCBI Taxonomy" id="48664"/>
    <lineage>
        <taxon>Bacteria</taxon>
        <taxon>Pseudomonadati</taxon>
        <taxon>Pseudomonadota</taxon>
        <taxon>Gammaproteobacteria</taxon>
        <taxon>Lysobacterales</taxon>
        <taxon>Lysobacteraceae</taxon>
        <taxon>Xanthomonas</taxon>
    </lineage>
</organism>
<dbReference type="EMBL" id="LT853885">
    <property type="protein sequence ID" value="SMR02649.1"/>
    <property type="molecule type" value="Genomic_DNA"/>
</dbReference>
<dbReference type="GO" id="GO:1902201">
    <property type="term" value="P:negative regulation of bacterial-type flagellum-dependent cell motility"/>
    <property type="evidence" value="ECO:0007669"/>
    <property type="project" value="TreeGrafter"/>
</dbReference>
<evidence type="ECO:0000313" key="5">
    <source>
        <dbReference type="EMBL" id="SMR02649.1"/>
    </source>
</evidence>
<dbReference type="GO" id="GO:0005886">
    <property type="term" value="C:plasma membrane"/>
    <property type="evidence" value="ECO:0007669"/>
    <property type="project" value="TreeGrafter"/>
</dbReference>
<dbReference type="NCBIfam" id="TIGR00254">
    <property type="entry name" value="GGDEF"/>
    <property type="match status" value="1"/>
</dbReference>
<dbReference type="PROSITE" id="PS50887">
    <property type="entry name" value="GGDEF"/>
    <property type="match status" value="1"/>
</dbReference>
<name>A0A1Y6H8R3_9XANT</name>
<dbReference type="EMBL" id="LT853882">
    <property type="protein sequence ID" value="SMQ99898.1"/>
    <property type="molecule type" value="Genomic_DNA"/>
</dbReference>
<reference evidence="5 7" key="1">
    <citation type="submission" date="2017-05" db="EMBL/GenBank/DDBJ databases">
        <authorList>
            <person name="Song R."/>
            <person name="Chenine A.L."/>
            <person name="Ruprecht R.M."/>
        </authorList>
    </citation>
    <scope>NUCLEOTIDE SEQUENCE [LARGE SCALE GENOMIC DNA]</scope>
    <source>
        <strain evidence="5">PD5205</strain>
    </source>
</reference>
<evidence type="ECO:0000313" key="6">
    <source>
        <dbReference type="Proteomes" id="UP000195877"/>
    </source>
</evidence>
<feature type="region of interest" description="Disordered" evidence="2">
    <location>
        <begin position="117"/>
        <end position="145"/>
    </location>
</feature>
<dbReference type="InterPro" id="IPR050469">
    <property type="entry name" value="Diguanylate_Cyclase"/>
</dbReference>
<gene>
    <name evidence="4" type="primary">adrA_1</name>
    <name evidence="5" type="ORF">PD5205_01338</name>
    <name evidence="4" type="ORF">PD885_02668</name>
</gene>
<dbReference type="Pfam" id="PF00990">
    <property type="entry name" value="GGDEF"/>
    <property type="match status" value="1"/>
</dbReference>
<keyword evidence="6" id="KW-1185">Reference proteome</keyword>
<proteinExistence type="predicted"/>
<dbReference type="EC" id="2.7.7.65" evidence="1"/>
<dbReference type="eggNOG" id="COG3706">
    <property type="taxonomic scope" value="Bacteria"/>
</dbReference>
<evidence type="ECO:0000256" key="1">
    <source>
        <dbReference type="ARBA" id="ARBA00012528"/>
    </source>
</evidence>